<dbReference type="Proteomes" id="UP000306631">
    <property type="component" value="Unassembled WGS sequence"/>
</dbReference>
<organism evidence="2 3">
    <name type="scientific">Stenotrophomonas maltophilia</name>
    <name type="common">Pseudomonas maltophilia</name>
    <name type="synonym">Xanthomonas maltophilia</name>
    <dbReference type="NCBI Taxonomy" id="40324"/>
    <lineage>
        <taxon>Bacteria</taxon>
        <taxon>Pseudomonadati</taxon>
        <taxon>Pseudomonadota</taxon>
        <taxon>Gammaproteobacteria</taxon>
        <taxon>Lysobacterales</taxon>
        <taxon>Lysobacteraceae</taxon>
        <taxon>Stenotrophomonas</taxon>
        <taxon>Stenotrophomonas maltophilia group</taxon>
    </lineage>
</organism>
<sequence length="438" mass="46244">MLCAAAVLAGLGVPAFPARAQVPPSGIEVAVQRIAAIADAPAAARAARRLWGVPLDAPVIVHDRTSATSWRRDPATGALVPIALRRDQPPANTCIEIEGTPTVLLLLPLPADGDGLATLYWHEQWHCVQAALGLPSSEGDTAHLDSEAGRTWLRLELRALAQALATTDDADARRHAAAAVAFRDQRSGAAAPGGDARAEEARVERNEGLAEYTGRVLAAAAGKGDAAPDVVAALRKADTTASFVRSAAYATGPAYGLLLDRWSPQWRGGLSADADLPTLLAGRIGAPPSGVEHAGRTYGLADVRAEERVRALQREQRSADYRARFLADDAVRLPLRAPSVSFDPRTLFPLDDIGTVYLPITVRDAWGELTAPAGALLLKEWSLARVQGGVVEGCGTAWKGPGWTLTLNEGWRLERQAVGWQLTPGAALPCSTQGRDGE</sequence>
<reference evidence="2 3" key="1">
    <citation type="submission" date="2019-04" db="EMBL/GenBank/DDBJ databases">
        <title>Microbes associate with the intestines of laboratory mice.</title>
        <authorList>
            <person name="Navarre W."/>
            <person name="Wong E."/>
            <person name="Huang K."/>
            <person name="Tropini C."/>
            <person name="Ng K."/>
            <person name="Yu B."/>
        </authorList>
    </citation>
    <scope>NUCLEOTIDE SEQUENCE [LARGE SCALE GENOMIC DNA]</scope>
    <source>
        <strain evidence="2 3">NM62_B4-13</strain>
    </source>
</reference>
<evidence type="ECO:0000313" key="3">
    <source>
        <dbReference type="Proteomes" id="UP000306631"/>
    </source>
</evidence>
<name>A0A4S2CZL3_STEMA</name>
<dbReference type="OrthoDB" id="1299654at2"/>
<evidence type="ECO:0000313" key="2">
    <source>
        <dbReference type="EMBL" id="TGY34489.1"/>
    </source>
</evidence>
<feature type="chain" id="PRO_5020698573" description="Lipoprotein" evidence="1">
    <location>
        <begin position="21"/>
        <end position="438"/>
    </location>
</feature>
<feature type="signal peptide" evidence="1">
    <location>
        <begin position="1"/>
        <end position="20"/>
    </location>
</feature>
<dbReference type="AlphaFoldDB" id="A0A4S2CZL3"/>
<accession>A0A4S2CZL3</accession>
<protein>
    <recommendedName>
        <fullName evidence="4">Lipoprotein</fullName>
    </recommendedName>
</protein>
<dbReference type="RefSeq" id="WP_136004540.1">
    <property type="nucleotide sequence ID" value="NZ_SRYW01000006.1"/>
</dbReference>
<keyword evidence="1" id="KW-0732">Signal</keyword>
<evidence type="ECO:0008006" key="4">
    <source>
        <dbReference type="Google" id="ProtNLM"/>
    </source>
</evidence>
<gene>
    <name evidence="2" type="ORF">E5352_08570</name>
</gene>
<comment type="caution">
    <text evidence="2">The sequence shown here is derived from an EMBL/GenBank/DDBJ whole genome shotgun (WGS) entry which is preliminary data.</text>
</comment>
<proteinExistence type="predicted"/>
<evidence type="ECO:0000256" key="1">
    <source>
        <dbReference type="SAM" id="SignalP"/>
    </source>
</evidence>
<dbReference type="EMBL" id="SRYW01000006">
    <property type="protein sequence ID" value="TGY34489.1"/>
    <property type="molecule type" value="Genomic_DNA"/>
</dbReference>